<gene>
    <name evidence="1" type="ORF">DCAR_023193</name>
    <name evidence="2" type="ORF">DCAR_0622814</name>
</gene>
<evidence type="ECO:0000313" key="2">
    <source>
        <dbReference type="EMBL" id="WOH03417.1"/>
    </source>
</evidence>
<dbReference type="EMBL" id="CP093348">
    <property type="protein sequence ID" value="WOH03417.1"/>
    <property type="molecule type" value="Genomic_DNA"/>
</dbReference>
<name>A0A164UVZ4_DAUCS</name>
<evidence type="ECO:0000313" key="3">
    <source>
        <dbReference type="Proteomes" id="UP000077755"/>
    </source>
</evidence>
<dbReference type="Gramene" id="KZM89444">
    <property type="protein sequence ID" value="KZM89444"/>
    <property type="gene ID" value="DCAR_023193"/>
</dbReference>
<accession>A0A164UVZ4</accession>
<organism evidence="1">
    <name type="scientific">Daucus carota subsp. sativus</name>
    <name type="common">Carrot</name>
    <dbReference type="NCBI Taxonomy" id="79200"/>
    <lineage>
        <taxon>Eukaryota</taxon>
        <taxon>Viridiplantae</taxon>
        <taxon>Streptophyta</taxon>
        <taxon>Embryophyta</taxon>
        <taxon>Tracheophyta</taxon>
        <taxon>Spermatophyta</taxon>
        <taxon>Magnoliopsida</taxon>
        <taxon>eudicotyledons</taxon>
        <taxon>Gunneridae</taxon>
        <taxon>Pentapetalae</taxon>
        <taxon>asterids</taxon>
        <taxon>campanulids</taxon>
        <taxon>Apiales</taxon>
        <taxon>Apiaceae</taxon>
        <taxon>Apioideae</taxon>
        <taxon>Scandiceae</taxon>
        <taxon>Daucinae</taxon>
        <taxon>Daucus</taxon>
        <taxon>Daucus sect. Daucus</taxon>
    </lineage>
</organism>
<keyword evidence="3" id="KW-1185">Reference proteome</keyword>
<proteinExistence type="predicted"/>
<reference evidence="1" key="1">
    <citation type="journal article" date="2016" name="Nat. Genet.">
        <title>A high-quality carrot genome assembly provides new insights into carotenoid accumulation and asterid genome evolution.</title>
        <authorList>
            <person name="Iorizzo M."/>
            <person name="Ellison S."/>
            <person name="Senalik D."/>
            <person name="Zeng P."/>
            <person name="Satapoomin P."/>
            <person name="Huang J."/>
            <person name="Bowman M."/>
            <person name="Iovene M."/>
            <person name="Sanseverino W."/>
            <person name="Cavagnaro P."/>
            <person name="Yildiz M."/>
            <person name="Macko-Podgorni A."/>
            <person name="Moranska E."/>
            <person name="Grzebelus E."/>
            <person name="Grzebelus D."/>
            <person name="Ashrafi H."/>
            <person name="Zheng Z."/>
            <person name="Cheng S."/>
            <person name="Spooner D."/>
            <person name="Van Deynze A."/>
            <person name="Simon P."/>
        </authorList>
    </citation>
    <scope>NUCLEOTIDE SEQUENCE [LARGE SCALE GENOMIC DNA]</scope>
    <source>
        <tissue evidence="1">Leaf</tissue>
    </source>
</reference>
<dbReference type="AlphaFoldDB" id="A0A164UVZ4"/>
<protein>
    <submittedName>
        <fullName evidence="1">Uncharacterized protein</fullName>
    </submittedName>
</protein>
<sequence length="101" mass="10926">MVGNGVYAKDVLHNVLMESFANLLPNLGFFMSSASGNRAPDGLMDVGRVLLMGFGKVDKVGGVPMLGPSVVYRFSCYFPLGLRFSFKVVCNVASFVSSLFY</sequence>
<reference evidence="2" key="2">
    <citation type="submission" date="2022-03" db="EMBL/GenBank/DDBJ databases">
        <title>Draft title - Genomic analysis of global carrot germplasm unveils the trajectory of domestication and the origin of high carotenoid orange carrot.</title>
        <authorList>
            <person name="Iorizzo M."/>
            <person name="Ellison S."/>
            <person name="Senalik D."/>
            <person name="Macko-Podgorni A."/>
            <person name="Grzebelus D."/>
            <person name="Bostan H."/>
            <person name="Rolling W."/>
            <person name="Curaba J."/>
            <person name="Simon P."/>
        </authorList>
    </citation>
    <scope>NUCLEOTIDE SEQUENCE</scope>
    <source>
        <tissue evidence="2">Leaf</tissue>
    </source>
</reference>
<dbReference type="Proteomes" id="UP000077755">
    <property type="component" value="Chromosome 6"/>
</dbReference>
<evidence type="ECO:0000313" key="1">
    <source>
        <dbReference type="EMBL" id="KZM89444.1"/>
    </source>
</evidence>
<dbReference type="EMBL" id="LNRQ01000006">
    <property type="protein sequence ID" value="KZM89444.1"/>
    <property type="molecule type" value="Genomic_DNA"/>
</dbReference>